<gene>
    <name evidence="2" type="ORF">ACFO0C_44955</name>
</gene>
<dbReference type="RefSeq" id="WP_378073006.1">
    <property type="nucleotide sequence ID" value="NZ_JBHSBL010000032.1"/>
</dbReference>
<evidence type="ECO:0000313" key="3">
    <source>
        <dbReference type="Proteomes" id="UP001595867"/>
    </source>
</evidence>
<organism evidence="2 3">
    <name type="scientific">Actinoplanes subglobosus</name>
    <dbReference type="NCBI Taxonomy" id="1547892"/>
    <lineage>
        <taxon>Bacteria</taxon>
        <taxon>Bacillati</taxon>
        <taxon>Actinomycetota</taxon>
        <taxon>Actinomycetes</taxon>
        <taxon>Micromonosporales</taxon>
        <taxon>Micromonosporaceae</taxon>
        <taxon>Actinoplanes</taxon>
    </lineage>
</organism>
<protein>
    <submittedName>
        <fullName evidence="2">Uncharacterized protein</fullName>
    </submittedName>
</protein>
<dbReference type="EMBL" id="JBHSBL010000032">
    <property type="protein sequence ID" value="MFC4072128.1"/>
    <property type="molecule type" value="Genomic_DNA"/>
</dbReference>
<accession>A0ABV8J9S0</accession>
<proteinExistence type="predicted"/>
<keyword evidence="3" id="KW-1185">Reference proteome</keyword>
<name>A0ABV8J9S0_9ACTN</name>
<reference evidence="3" key="1">
    <citation type="journal article" date="2019" name="Int. J. Syst. Evol. Microbiol.">
        <title>The Global Catalogue of Microorganisms (GCM) 10K type strain sequencing project: providing services to taxonomists for standard genome sequencing and annotation.</title>
        <authorList>
            <consortium name="The Broad Institute Genomics Platform"/>
            <consortium name="The Broad Institute Genome Sequencing Center for Infectious Disease"/>
            <person name="Wu L."/>
            <person name="Ma J."/>
        </authorList>
    </citation>
    <scope>NUCLEOTIDE SEQUENCE [LARGE SCALE GENOMIC DNA]</scope>
    <source>
        <strain evidence="3">TBRC 5832</strain>
    </source>
</reference>
<comment type="caution">
    <text evidence="2">The sequence shown here is derived from an EMBL/GenBank/DDBJ whole genome shotgun (WGS) entry which is preliminary data.</text>
</comment>
<evidence type="ECO:0000313" key="2">
    <source>
        <dbReference type="EMBL" id="MFC4072128.1"/>
    </source>
</evidence>
<feature type="region of interest" description="Disordered" evidence="1">
    <location>
        <begin position="72"/>
        <end position="129"/>
    </location>
</feature>
<sequence>MAERPQSDLGTVLRHEAERHLPDTRVMLARIAQGRAEPAPSRWALSLRPVAAAASVVATLVVGFAGIRLAGDRPEQDRTPAATEGSPTPSPATTVPSPPAPSKAPPRAETGKPGADKPPPPPELTPSWQPVDGFLSSIAAVDSHSVGTWAQGNVTLTTSQTITSLDMVINVARTAGVADAGKWTTIPADMITMAVTEEKDRLVYRFTLKQGTLAPGAYVFAVQYTHAGGDRDATADTYGVLAGAGTERAVVTGAFPAK</sequence>
<evidence type="ECO:0000256" key="1">
    <source>
        <dbReference type="SAM" id="MobiDB-lite"/>
    </source>
</evidence>
<dbReference type="Proteomes" id="UP001595867">
    <property type="component" value="Unassembled WGS sequence"/>
</dbReference>